<sequence>MASVERTRSGSALFAGWYKSSYSGGSNGECLEVARGYAVVPVRDSKVSHGPAVIASTASWSAFVTAVRNGSLDLGA</sequence>
<gene>
    <name evidence="2" type="ordered locus">Sfla_2678</name>
</gene>
<dbReference type="EMBL" id="CP002475">
    <property type="protein sequence ID" value="ADW04106.1"/>
    <property type="molecule type" value="Genomic_DNA"/>
</dbReference>
<evidence type="ECO:0000313" key="2">
    <source>
        <dbReference type="EMBL" id="ADW04106.1"/>
    </source>
</evidence>
<evidence type="ECO:0000313" key="3">
    <source>
        <dbReference type="Proteomes" id="UP000002066"/>
    </source>
</evidence>
<name>A0A8D3WI62_STRFA</name>
<accession>A0A8D3WI62</accession>
<dbReference type="OrthoDB" id="4570646at2"/>
<dbReference type="KEGG" id="sfa:Sfla_2678"/>
<dbReference type="InterPro" id="IPR007278">
    <property type="entry name" value="DUF397"/>
</dbReference>
<dbReference type="AlphaFoldDB" id="A0A8D3WI62"/>
<evidence type="ECO:0000259" key="1">
    <source>
        <dbReference type="Pfam" id="PF04149"/>
    </source>
</evidence>
<protein>
    <recommendedName>
        <fullName evidence="1">DUF397 domain-containing protein</fullName>
    </recommendedName>
</protein>
<feature type="domain" description="DUF397" evidence="1">
    <location>
        <begin position="15"/>
        <end position="68"/>
    </location>
</feature>
<dbReference type="Pfam" id="PF04149">
    <property type="entry name" value="DUF397"/>
    <property type="match status" value="1"/>
</dbReference>
<reference evidence="2 3" key="1">
    <citation type="submission" date="2011-01" db="EMBL/GenBank/DDBJ databases">
        <title>Complete sequence of chromosome of Streptomyces flavogriseus ATCC 33331.</title>
        <authorList>
            <consortium name="US DOE Joint Genome Institute"/>
            <person name="Lucas S."/>
            <person name="Copeland A."/>
            <person name="Lapidus A."/>
            <person name="Cheng J.-F."/>
            <person name="Goodwin L."/>
            <person name="Pitluck S."/>
            <person name="Davenport K."/>
            <person name="Detter J.C."/>
            <person name="Han C."/>
            <person name="Tapia R."/>
            <person name="Land M."/>
            <person name="Hauser L."/>
            <person name="Kyrpides N."/>
            <person name="Ivanova N."/>
            <person name="Ovchinnikova G."/>
            <person name="Pagani I."/>
            <person name="Brumm P."/>
            <person name="Mead D."/>
            <person name="Woyke T."/>
        </authorList>
    </citation>
    <scope>NUCLEOTIDE SEQUENCE [LARGE SCALE GENOMIC DNA]</scope>
    <source>
        <strain evidence="3">ATCC 33331 / IAF-45CD</strain>
    </source>
</reference>
<dbReference type="Proteomes" id="UP000002066">
    <property type="component" value="Chromosome"/>
</dbReference>
<proteinExistence type="predicted"/>
<organism evidence="2 3">
    <name type="scientific">Streptomyces pratensis (strain ATCC 33331 / IAF-45CD)</name>
    <dbReference type="NCBI Taxonomy" id="591167"/>
    <lineage>
        <taxon>Bacteria</taxon>
        <taxon>Bacillati</taxon>
        <taxon>Actinomycetota</taxon>
        <taxon>Actinomycetes</taxon>
        <taxon>Kitasatosporales</taxon>
        <taxon>Streptomycetaceae</taxon>
        <taxon>Streptomyces</taxon>
    </lineage>
</organism>